<reference evidence="2 3" key="1">
    <citation type="submission" date="2014-02" db="EMBL/GenBank/DDBJ databases">
        <title>Genome sequence of Ureaplasma diversum strain 246.</title>
        <authorList>
            <person name="Sirand-Pugnet P."/>
            <person name="Breton M."/>
            <person name="Dordet-Frisoni E."/>
            <person name="Baranowski E."/>
            <person name="Barre A."/>
            <person name="Couture C."/>
            <person name="Dupuy V."/>
            <person name="Gaurivaud P."/>
            <person name="Jacob D."/>
            <person name="Lemaitre C."/>
            <person name="Manso-Silvan L."/>
            <person name="Nikolski M."/>
            <person name="Nouvel L.-X."/>
            <person name="Poumarat F."/>
            <person name="Tardy F."/>
            <person name="Thebault P."/>
            <person name="Theil S."/>
            <person name="Citti C."/>
            <person name="Thiaucourt F."/>
            <person name="Blanchard A."/>
        </authorList>
    </citation>
    <scope>NUCLEOTIDE SEQUENCE [LARGE SCALE GENOMIC DNA]</scope>
    <source>
        <strain evidence="2 3">NCTC 246</strain>
    </source>
</reference>
<dbReference type="GO" id="GO:0015031">
    <property type="term" value="P:protein transport"/>
    <property type="evidence" value="ECO:0007669"/>
    <property type="project" value="InterPro"/>
</dbReference>
<dbReference type="eggNOG" id="ENOG503466U">
    <property type="taxonomic scope" value="Bacteria"/>
</dbReference>
<dbReference type="SUPFAM" id="SSF109998">
    <property type="entry name" value="Triger factor/SurA peptide-binding domain-like"/>
    <property type="match status" value="1"/>
</dbReference>
<feature type="coiled-coil region" evidence="1">
    <location>
        <begin position="148"/>
        <end position="202"/>
    </location>
</feature>
<comment type="caution">
    <text evidence="2">The sequence shown here is derived from an EMBL/GenBank/DDBJ whole genome shotgun (WGS) entry which is preliminary data.</text>
</comment>
<dbReference type="AlphaFoldDB" id="A0A084EZE9"/>
<dbReference type="RefSeq" id="WP_038102608.1">
    <property type="nucleotide sequence ID" value="NZ_JFDP01000045.1"/>
</dbReference>
<keyword evidence="3" id="KW-1185">Reference proteome</keyword>
<dbReference type="GO" id="GO:0006457">
    <property type="term" value="P:protein folding"/>
    <property type="evidence" value="ECO:0007669"/>
    <property type="project" value="InterPro"/>
</dbReference>
<accession>A0A084EZE9</accession>
<name>A0A084EZE9_9BACT</name>
<sequence>MNFKSTIKAKKEVDWKYTIELEGLYVDPKALEMHRNRVDTIFAKQSEAERAQQLHNIIVRENLFNKAMDHLADFYEIDINQEDVEDLIPRIMQAFGVDSKEKATDIANKIIAKGLIFLDLQKEFSIEVTDQELEQILEQYYTETNQSIHDFKKNKDQWEAARRTLLDEKTTAFIIERFDRDLTKLEENIRKKMAEQMELDKKMQEVELPDEKAKKES</sequence>
<evidence type="ECO:0008006" key="4">
    <source>
        <dbReference type="Google" id="ProtNLM"/>
    </source>
</evidence>
<dbReference type="InterPro" id="IPR037041">
    <property type="entry name" value="Trigger_fac_C_sf"/>
</dbReference>
<evidence type="ECO:0000256" key="1">
    <source>
        <dbReference type="SAM" id="Coils"/>
    </source>
</evidence>
<dbReference type="Proteomes" id="UP000028537">
    <property type="component" value="Unassembled WGS sequence"/>
</dbReference>
<dbReference type="InterPro" id="IPR027304">
    <property type="entry name" value="Trigger_fact/SurA_dom_sf"/>
</dbReference>
<keyword evidence="1" id="KW-0175">Coiled coil</keyword>
<gene>
    <name evidence="2" type="ORF">UDIV_3550</name>
</gene>
<evidence type="ECO:0000313" key="3">
    <source>
        <dbReference type="Proteomes" id="UP000028537"/>
    </source>
</evidence>
<dbReference type="OrthoDB" id="403991at2"/>
<organism evidence="2 3">
    <name type="scientific">Ureaplasma diversum NCTC 246</name>
    <dbReference type="NCBI Taxonomy" id="1188241"/>
    <lineage>
        <taxon>Bacteria</taxon>
        <taxon>Bacillati</taxon>
        <taxon>Mycoplasmatota</taxon>
        <taxon>Mycoplasmoidales</taxon>
        <taxon>Mycoplasmoidaceae</taxon>
        <taxon>Ureaplasma</taxon>
    </lineage>
</organism>
<dbReference type="NCBIfam" id="NF045756">
    <property type="entry name" value="MPN555"/>
    <property type="match status" value="1"/>
</dbReference>
<dbReference type="EMBL" id="JFDP01000045">
    <property type="protein sequence ID" value="KEZ23341.1"/>
    <property type="molecule type" value="Genomic_DNA"/>
</dbReference>
<dbReference type="Gene3D" id="1.10.3120.10">
    <property type="entry name" value="Trigger factor, C-terminal domain"/>
    <property type="match status" value="1"/>
</dbReference>
<proteinExistence type="predicted"/>
<protein>
    <recommendedName>
        <fullName evidence="4">Trigger factor C-terminal domain-containing protein</fullName>
    </recommendedName>
</protein>
<dbReference type="InterPro" id="IPR054820">
    <property type="entry name" value="MPN555-like"/>
</dbReference>
<evidence type="ECO:0000313" key="2">
    <source>
        <dbReference type="EMBL" id="KEZ23341.1"/>
    </source>
</evidence>